<reference evidence="3 4" key="1">
    <citation type="journal article" date="2020" name="Nat. Food">
        <title>A phased Vanilla planifolia genome enables genetic improvement of flavour and production.</title>
        <authorList>
            <person name="Hasing T."/>
            <person name="Tang H."/>
            <person name="Brym M."/>
            <person name="Khazi F."/>
            <person name="Huang T."/>
            <person name="Chambers A.H."/>
        </authorList>
    </citation>
    <scope>NUCLEOTIDE SEQUENCE [LARGE SCALE GENOMIC DNA]</scope>
    <source>
        <tissue evidence="3">Leaf</tissue>
    </source>
</reference>
<dbReference type="InterPro" id="IPR046960">
    <property type="entry name" value="PPR_At4g14850-like_plant"/>
</dbReference>
<dbReference type="Proteomes" id="UP000636800">
    <property type="component" value="Chromosome 1"/>
</dbReference>
<evidence type="ECO:0000256" key="1">
    <source>
        <dbReference type="ARBA" id="ARBA00022737"/>
    </source>
</evidence>
<accession>A0A835S373</accession>
<organism evidence="3 4">
    <name type="scientific">Vanilla planifolia</name>
    <name type="common">Vanilla</name>
    <dbReference type="NCBI Taxonomy" id="51239"/>
    <lineage>
        <taxon>Eukaryota</taxon>
        <taxon>Viridiplantae</taxon>
        <taxon>Streptophyta</taxon>
        <taxon>Embryophyta</taxon>
        <taxon>Tracheophyta</taxon>
        <taxon>Spermatophyta</taxon>
        <taxon>Magnoliopsida</taxon>
        <taxon>Liliopsida</taxon>
        <taxon>Asparagales</taxon>
        <taxon>Orchidaceae</taxon>
        <taxon>Vanilloideae</taxon>
        <taxon>Vanilleae</taxon>
        <taxon>Vanilla</taxon>
    </lineage>
</organism>
<dbReference type="GO" id="GO:0009451">
    <property type="term" value="P:RNA modification"/>
    <property type="evidence" value="ECO:0007669"/>
    <property type="project" value="InterPro"/>
</dbReference>
<dbReference type="InterPro" id="IPR046848">
    <property type="entry name" value="E_motif"/>
</dbReference>
<dbReference type="Pfam" id="PF13041">
    <property type="entry name" value="PPR_2"/>
    <property type="match status" value="3"/>
</dbReference>
<feature type="repeat" description="PPR" evidence="2">
    <location>
        <begin position="476"/>
        <end position="510"/>
    </location>
</feature>
<evidence type="ECO:0000313" key="4">
    <source>
        <dbReference type="Proteomes" id="UP000636800"/>
    </source>
</evidence>
<dbReference type="InterPro" id="IPR002885">
    <property type="entry name" value="PPR_rpt"/>
</dbReference>
<dbReference type="AlphaFoldDB" id="A0A835S373"/>
<keyword evidence="1" id="KW-0677">Repeat</keyword>
<dbReference type="OrthoDB" id="2143914at2759"/>
<feature type="repeat" description="PPR" evidence="2">
    <location>
        <begin position="375"/>
        <end position="409"/>
    </location>
</feature>
<name>A0A835S373_VANPL</name>
<feature type="repeat" description="PPR" evidence="2">
    <location>
        <begin position="172"/>
        <end position="207"/>
    </location>
</feature>
<keyword evidence="4" id="KW-1185">Reference proteome</keyword>
<evidence type="ECO:0000256" key="2">
    <source>
        <dbReference type="PROSITE-ProRule" id="PRU00708"/>
    </source>
</evidence>
<dbReference type="PANTHER" id="PTHR47926:SF431">
    <property type="entry name" value="PENTATRICOPEPTIDE REPEAT-CONTAINING PROTEIN-RELATED"/>
    <property type="match status" value="1"/>
</dbReference>
<dbReference type="FunFam" id="1.25.40.10:FF:000090">
    <property type="entry name" value="Pentatricopeptide repeat-containing protein, chloroplastic"/>
    <property type="match status" value="1"/>
</dbReference>
<dbReference type="EMBL" id="JADCNL010000001">
    <property type="protein sequence ID" value="KAG0496232.1"/>
    <property type="molecule type" value="Genomic_DNA"/>
</dbReference>
<dbReference type="Pfam" id="PF01535">
    <property type="entry name" value="PPR"/>
    <property type="match status" value="3"/>
</dbReference>
<proteinExistence type="predicted"/>
<dbReference type="FunFam" id="1.25.40.10:FF:000073">
    <property type="entry name" value="Pentatricopeptide repeat-containing protein chloroplastic"/>
    <property type="match status" value="3"/>
</dbReference>
<dbReference type="GO" id="GO:0003729">
    <property type="term" value="F:mRNA binding"/>
    <property type="evidence" value="ECO:0007669"/>
    <property type="project" value="UniProtKB-ARBA"/>
</dbReference>
<dbReference type="Pfam" id="PF20431">
    <property type="entry name" value="E_motif"/>
    <property type="match status" value="1"/>
</dbReference>
<protein>
    <recommendedName>
        <fullName evidence="5">Pentatricopeptide repeat-containing protein</fullName>
    </recommendedName>
</protein>
<dbReference type="InterPro" id="IPR011990">
    <property type="entry name" value="TPR-like_helical_dom_sf"/>
</dbReference>
<sequence length="660" mass="73407">MSRTRRLLTRLLESSNDINLVAQLHSLVLRCGVLTAADCFFVTRLVSSYAKFNSTSLACKLFDEIRHPNSFLWNAVLRAQCRAQDWIQTLQHFRRMASKPYNLDTYTLPIALKACSALAALHPGRLIHNFVITRNRAYASDKYVATALVEMYAQCGEMGSAIQVFEGISEPDVILWTSVVSGYQQNGYPEQAVSFFSRMVEKNGVVPNAVTLVSLVSALMQLGDLRGGRCCHGFLVRMGFSHDLSLVNSLLNFYAKMGAVRTARMLFETMLKRDVISWSCILSCYAHNGAPIAALEVYRKMVEMGVEPNAVTITSALQACSLASDLQEGMRLHQFAIQNGFDLEKSVTTSLIDMYMNCSHCKEAIGLFYRMPKKDVVAWAATIDGCVKNGFANASLKLFKAMLLDKVNPDAVIMVKVIIACSRIGLLSQAHCLHGFLIRCGFTDNFFVGASLVNLYSKCGSLDDAVGVFESMPEKDVVLWSSSIACYGMNGQGNKAIRTFEHMIESSIKPNSITFVAVLTACSHRGMVEEGRRIFESMNLVHGVTPNWTHYCIMVDLLSRTGKLHEALKLVDEMPKPVHPHVLCALLSGCRSHQDLEMGEMVAQRLLEIDPCHVGYYNLLVNMYAHGGKWNDVEAVKEVIKERGLRKTPAYSTVERRCMG</sequence>
<comment type="caution">
    <text evidence="3">The sequence shown here is derived from an EMBL/GenBank/DDBJ whole genome shotgun (WGS) entry which is preliminary data.</text>
</comment>
<dbReference type="PANTHER" id="PTHR47926">
    <property type="entry name" value="PENTATRICOPEPTIDE REPEAT-CONTAINING PROTEIN"/>
    <property type="match status" value="1"/>
</dbReference>
<dbReference type="Gene3D" id="1.25.40.10">
    <property type="entry name" value="Tetratricopeptide repeat domain"/>
    <property type="match status" value="5"/>
</dbReference>
<dbReference type="SUPFAM" id="SSF48452">
    <property type="entry name" value="TPR-like"/>
    <property type="match status" value="1"/>
</dbReference>
<evidence type="ECO:0000313" key="3">
    <source>
        <dbReference type="EMBL" id="KAG0496232.1"/>
    </source>
</evidence>
<dbReference type="PROSITE" id="PS51375">
    <property type="entry name" value="PPR"/>
    <property type="match status" value="4"/>
</dbReference>
<gene>
    <name evidence="3" type="ORF">HPP92_000923</name>
</gene>
<feature type="repeat" description="PPR" evidence="2">
    <location>
        <begin position="274"/>
        <end position="308"/>
    </location>
</feature>
<evidence type="ECO:0008006" key="5">
    <source>
        <dbReference type="Google" id="ProtNLM"/>
    </source>
</evidence>
<dbReference type="NCBIfam" id="TIGR00756">
    <property type="entry name" value="PPR"/>
    <property type="match status" value="6"/>
</dbReference>